<dbReference type="GO" id="GO:0005737">
    <property type="term" value="C:cytoplasm"/>
    <property type="evidence" value="ECO:0007669"/>
    <property type="project" value="TreeGrafter"/>
</dbReference>
<dbReference type="GO" id="GO:0004411">
    <property type="term" value="F:homogentisate 1,2-dioxygenase activity"/>
    <property type="evidence" value="ECO:0007669"/>
    <property type="project" value="UniProtKB-EC"/>
</dbReference>
<protein>
    <recommendedName>
        <fullName evidence="4">homogentisate 1,2-dioxygenase</fullName>
        <ecNumber evidence="4">1.13.11.5</ecNumber>
    </recommendedName>
</protein>
<evidence type="ECO:0000256" key="2">
    <source>
        <dbReference type="ARBA" id="ARBA00004704"/>
    </source>
</evidence>
<evidence type="ECO:0000259" key="10">
    <source>
        <dbReference type="Pfam" id="PF04209"/>
    </source>
</evidence>
<proteinExistence type="inferred from homology"/>
<keyword evidence="13" id="KW-1185">Reference proteome</keyword>
<evidence type="ECO:0000256" key="6">
    <source>
        <dbReference type="ARBA" id="ARBA00022964"/>
    </source>
</evidence>
<comment type="similarity">
    <text evidence="3">Belongs to the homogentisate dioxygenase family.</text>
</comment>
<feature type="domain" description="Homogentisate 1,2-dioxygenase N-terminal" evidence="11">
    <location>
        <begin position="82"/>
        <end position="271"/>
    </location>
</feature>
<evidence type="ECO:0000256" key="1">
    <source>
        <dbReference type="ARBA" id="ARBA00001962"/>
    </source>
</evidence>
<sequence>MDNLFINDDLPHHMAVLGHLSRPTAQDPYRYQQGFNNHHASEAFAGALPHAGTNLPQKHPYGLYAEHLNGTAFISSRDSVSNVSTTFLQGLRTIAGHGDPTLRTGLAVHQYAFTADMTRQALTSHDGEMLLVPQRGTLDLQTELGYLRVAPGSIAVIPPGVRFSVALASFPAPAGGTAGYVLEIFGAHFRLPELGPLGGNALAHVRDFQYPVASFDLDFDRPPNLNSPGPFERDWEIVVKVAGRFHAYTQPHTPYDVVAWHGRYAPYKYDLARFSHLTANSDQLDPTAYCVLTAPSKHPGVSLVDFCVFGEKWAVARDTLRIPYHHRTMATELMGIIKGKYGGSVRRLEAGGLSFEQGYMGHGETYECWRDQSERLLETEFVGKDCLSFMFHVPGQVALTKYATERHPDIRLDDTTLWDNLRAPFIDKLGEASRALEKMRISNEAAIQAELTALAFEVMANKRRLSSVCVTDDEWTERRELPERPLQ</sequence>
<feature type="binding site" evidence="9">
    <location>
        <position position="362"/>
    </location>
    <ligand>
        <name>Fe cation</name>
        <dbReference type="ChEBI" id="CHEBI:24875"/>
    </ligand>
</feature>
<comment type="pathway">
    <text evidence="2">Amino-acid degradation; L-phenylalanine degradation; acetoacetate and fumarate from L-phenylalanine: step 4/6.</text>
</comment>
<reference evidence="12" key="1">
    <citation type="submission" date="2022-10" db="EMBL/GenBank/DDBJ databases">
        <title>Tapping the CABI collections for fungal endophytes: first genome assemblies for Collariella, Neodidymelliopsis, Ascochyta clinopodiicola, Didymella pomorum, Didymosphaeria variabile, Neocosmospora piperis and Neocucurbitaria cava.</title>
        <authorList>
            <person name="Hill R."/>
        </authorList>
    </citation>
    <scope>NUCLEOTIDE SEQUENCE</scope>
    <source>
        <strain evidence="12">IMI 355082</strain>
    </source>
</reference>
<comment type="caution">
    <text evidence="12">The sequence shown here is derived from an EMBL/GenBank/DDBJ whole genome shotgun (WGS) entry which is preliminary data.</text>
</comment>
<accession>A0A9W8YJ22</accession>
<dbReference type="InterPro" id="IPR011051">
    <property type="entry name" value="RmlC_Cupin_sf"/>
</dbReference>
<dbReference type="InterPro" id="IPR046451">
    <property type="entry name" value="HgmA_C"/>
</dbReference>
<dbReference type="InterPro" id="IPR005708">
    <property type="entry name" value="Homogentis_dOase"/>
</dbReference>
<dbReference type="SUPFAM" id="SSF51182">
    <property type="entry name" value="RmlC-like cupins"/>
    <property type="match status" value="1"/>
</dbReference>
<evidence type="ECO:0000256" key="9">
    <source>
        <dbReference type="PIRSR" id="PIRSR605708-2"/>
    </source>
</evidence>
<evidence type="ECO:0000313" key="13">
    <source>
        <dbReference type="Proteomes" id="UP001140453"/>
    </source>
</evidence>
<keyword evidence="6" id="KW-0223">Dioxygenase</keyword>
<evidence type="ECO:0000256" key="3">
    <source>
        <dbReference type="ARBA" id="ARBA00007757"/>
    </source>
</evidence>
<dbReference type="PANTHER" id="PTHR11056:SF0">
    <property type="entry name" value="HOMOGENTISATE 1,2-DIOXYGENASE"/>
    <property type="match status" value="1"/>
</dbReference>
<dbReference type="EMBL" id="JAPEVB010000006">
    <property type="protein sequence ID" value="KAJ4386057.1"/>
    <property type="molecule type" value="Genomic_DNA"/>
</dbReference>
<feature type="domain" description="Homogentisate 1,2-dioxygenase N-terminal" evidence="11">
    <location>
        <begin position="30"/>
        <end position="79"/>
    </location>
</feature>
<dbReference type="InterPro" id="IPR046452">
    <property type="entry name" value="HgmA_N"/>
</dbReference>
<dbReference type="AlphaFoldDB" id="A0A9W8YJ22"/>
<dbReference type="Pfam" id="PF04209">
    <property type="entry name" value="HgmA_C"/>
    <property type="match status" value="1"/>
</dbReference>
<evidence type="ECO:0000256" key="4">
    <source>
        <dbReference type="ARBA" id="ARBA00013127"/>
    </source>
</evidence>
<gene>
    <name evidence="12" type="ORF">N0V93_008949</name>
</gene>
<feature type="binding site" evidence="9">
    <location>
        <position position="332"/>
    </location>
    <ligand>
        <name>Fe cation</name>
        <dbReference type="ChEBI" id="CHEBI:24875"/>
    </ligand>
</feature>
<dbReference type="GO" id="GO:0006559">
    <property type="term" value="P:L-phenylalanine catabolic process"/>
    <property type="evidence" value="ECO:0007669"/>
    <property type="project" value="InterPro"/>
</dbReference>
<comment type="cofactor">
    <cofactor evidence="1 9">
        <name>Fe cation</name>
        <dbReference type="ChEBI" id="CHEBI:24875"/>
    </cofactor>
</comment>
<dbReference type="PANTHER" id="PTHR11056">
    <property type="entry name" value="HOMOGENTISATE 1,2-DIOXYGENASE"/>
    <property type="match status" value="1"/>
</dbReference>
<feature type="domain" description="Homogentisate 1,2-dioxygenase C-terminal" evidence="10">
    <location>
        <begin position="280"/>
        <end position="423"/>
    </location>
</feature>
<dbReference type="GO" id="GO:0006570">
    <property type="term" value="P:tyrosine metabolic process"/>
    <property type="evidence" value="ECO:0007669"/>
    <property type="project" value="InterPro"/>
</dbReference>
<dbReference type="EC" id="1.13.11.5" evidence="4"/>
<feature type="binding site" evidence="9">
    <location>
        <position position="362"/>
    </location>
    <ligand>
        <name>homogentisate</name>
        <dbReference type="ChEBI" id="CHEBI:16169"/>
    </ligand>
</feature>
<dbReference type="Pfam" id="PF20510">
    <property type="entry name" value="HgmA_N"/>
    <property type="match status" value="2"/>
</dbReference>
<evidence type="ECO:0000313" key="12">
    <source>
        <dbReference type="EMBL" id="KAJ4386057.1"/>
    </source>
</evidence>
<evidence type="ECO:0000256" key="8">
    <source>
        <dbReference type="ARBA" id="ARBA00023004"/>
    </source>
</evidence>
<keyword evidence="7" id="KW-0560">Oxidoreductase</keyword>
<dbReference type="Gene3D" id="2.60.120.10">
    <property type="entry name" value="Jelly Rolls"/>
    <property type="match status" value="1"/>
</dbReference>
<organism evidence="12 13">
    <name type="scientific">Gnomoniopsis smithogilvyi</name>
    <dbReference type="NCBI Taxonomy" id="1191159"/>
    <lineage>
        <taxon>Eukaryota</taxon>
        <taxon>Fungi</taxon>
        <taxon>Dikarya</taxon>
        <taxon>Ascomycota</taxon>
        <taxon>Pezizomycotina</taxon>
        <taxon>Sordariomycetes</taxon>
        <taxon>Sordariomycetidae</taxon>
        <taxon>Diaporthales</taxon>
        <taxon>Gnomoniaceae</taxon>
        <taxon>Gnomoniopsis</taxon>
    </lineage>
</organism>
<evidence type="ECO:0000259" key="11">
    <source>
        <dbReference type="Pfam" id="PF20510"/>
    </source>
</evidence>
<keyword evidence="8 9" id="KW-0408">Iron</keyword>
<dbReference type="Proteomes" id="UP001140453">
    <property type="component" value="Unassembled WGS sequence"/>
</dbReference>
<dbReference type="InterPro" id="IPR014710">
    <property type="entry name" value="RmlC-like_jellyroll"/>
</dbReference>
<name>A0A9W8YJ22_9PEZI</name>
<keyword evidence="5 9" id="KW-0479">Metal-binding</keyword>
<evidence type="ECO:0000256" key="7">
    <source>
        <dbReference type="ARBA" id="ARBA00023002"/>
    </source>
</evidence>
<feature type="binding site" evidence="9">
    <location>
        <position position="341"/>
    </location>
    <ligand>
        <name>homogentisate</name>
        <dbReference type="ChEBI" id="CHEBI:16169"/>
    </ligand>
</feature>
<feature type="binding site" evidence="9">
    <location>
        <position position="326"/>
    </location>
    <ligand>
        <name>Fe cation</name>
        <dbReference type="ChEBI" id="CHEBI:24875"/>
    </ligand>
</feature>
<dbReference type="OrthoDB" id="1689029at2759"/>
<dbReference type="GO" id="GO:0046872">
    <property type="term" value="F:metal ion binding"/>
    <property type="evidence" value="ECO:0007669"/>
    <property type="project" value="UniProtKB-KW"/>
</dbReference>
<dbReference type="CDD" id="cd07000">
    <property type="entry name" value="cupin_HGO_N"/>
    <property type="match status" value="1"/>
</dbReference>
<evidence type="ECO:0000256" key="5">
    <source>
        <dbReference type="ARBA" id="ARBA00022723"/>
    </source>
</evidence>